<evidence type="ECO:0000256" key="1">
    <source>
        <dbReference type="ARBA" id="ARBA00008007"/>
    </source>
</evidence>
<protein>
    <submittedName>
        <fullName evidence="3">ComF family protein</fullName>
    </submittedName>
</protein>
<dbReference type="InterPro" id="IPR029057">
    <property type="entry name" value="PRTase-like"/>
</dbReference>
<dbReference type="PANTHER" id="PTHR47505">
    <property type="entry name" value="DNA UTILIZATION PROTEIN YHGH"/>
    <property type="match status" value="1"/>
</dbReference>
<dbReference type="AlphaFoldDB" id="A0A450SWT1"/>
<dbReference type="Gene3D" id="3.40.50.2020">
    <property type="match status" value="1"/>
</dbReference>
<accession>A0A450SWT1</accession>
<dbReference type="InterPro" id="IPR044005">
    <property type="entry name" value="DZR_2"/>
</dbReference>
<name>A0A450SWT1_9GAMM</name>
<dbReference type="SUPFAM" id="SSF53271">
    <property type="entry name" value="PRTase-like"/>
    <property type="match status" value="1"/>
</dbReference>
<dbReference type="PANTHER" id="PTHR47505:SF1">
    <property type="entry name" value="DNA UTILIZATION PROTEIN YHGH"/>
    <property type="match status" value="1"/>
</dbReference>
<dbReference type="InterPro" id="IPR000836">
    <property type="entry name" value="PRTase_dom"/>
</dbReference>
<reference evidence="3" key="1">
    <citation type="submission" date="2019-02" db="EMBL/GenBank/DDBJ databases">
        <authorList>
            <person name="Gruber-Vodicka R. H."/>
            <person name="Seah K. B. B."/>
        </authorList>
    </citation>
    <scope>NUCLEOTIDE SEQUENCE</scope>
    <source>
        <strain evidence="3">BECK_BZ15</strain>
    </source>
</reference>
<dbReference type="InterPro" id="IPR051910">
    <property type="entry name" value="ComF/GntX_DNA_util-trans"/>
</dbReference>
<proteinExistence type="inferred from homology"/>
<evidence type="ECO:0000313" key="3">
    <source>
        <dbReference type="EMBL" id="VFJ58474.1"/>
    </source>
</evidence>
<feature type="domain" description="Double zinc ribbon" evidence="2">
    <location>
        <begin position="2"/>
        <end position="53"/>
    </location>
</feature>
<organism evidence="3">
    <name type="scientific">Candidatus Kentrum sp. FW</name>
    <dbReference type="NCBI Taxonomy" id="2126338"/>
    <lineage>
        <taxon>Bacteria</taxon>
        <taxon>Pseudomonadati</taxon>
        <taxon>Pseudomonadota</taxon>
        <taxon>Gammaproteobacteria</taxon>
        <taxon>Candidatus Kentrum</taxon>
    </lineage>
</organism>
<dbReference type="CDD" id="cd06223">
    <property type="entry name" value="PRTases_typeI"/>
    <property type="match status" value="1"/>
</dbReference>
<sequence>MLIPTSCLLCGATVTGALPNLCLACLQDLKRISTACPVCGVPLPETLICPACQRRKQPFARTYSAFRYTTPINHLVVLMKFQGNLAAARVLSTLLADHLIGVRAPKPNVIIPVPLHAGRLRERGFNQAIELAREIANQWRIPVRRDLVIRKRATLPQTDLPDRAARRRNVRKAFVLNQPISNMEHVAILDDVMTSGATVTEVARLLGKAGIPRVDIWCCCRAGGD</sequence>
<evidence type="ECO:0000259" key="2">
    <source>
        <dbReference type="Pfam" id="PF18912"/>
    </source>
</evidence>
<dbReference type="EMBL" id="CAADEW010000082">
    <property type="protein sequence ID" value="VFJ58474.1"/>
    <property type="molecule type" value="Genomic_DNA"/>
</dbReference>
<comment type="similarity">
    <text evidence="1">Belongs to the ComF/GntX family.</text>
</comment>
<dbReference type="Pfam" id="PF18912">
    <property type="entry name" value="DZR_2"/>
    <property type="match status" value="1"/>
</dbReference>
<gene>
    <name evidence="3" type="ORF">BECKFW1821A_GA0114235_108216</name>
</gene>